<dbReference type="BioCyc" id="EBAC796937-HMP:GMGH-2106-MONOMER"/>
<dbReference type="HAMAP" id="MF_00274">
    <property type="entry name" value="DNA_YbaB_EbfC"/>
    <property type="match status" value="1"/>
</dbReference>
<evidence type="ECO:0000313" key="10">
    <source>
        <dbReference type="Proteomes" id="UP000017818"/>
    </source>
</evidence>
<evidence type="ECO:0000313" key="6">
    <source>
        <dbReference type="EMBL" id="EHL17136.1"/>
    </source>
</evidence>
<dbReference type="EMBL" id="AFZF02000019">
    <property type="protein sequence ID" value="EHL17136.1"/>
    <property type="molecule type" value="Genomic_DNA"/>
</dbReference>
<dbReference type="Proteomes" id="UP000005244">
    <property type="component" value="Unassembled WGS sequence"/>
</dbReference>
<dbReference type="InterPro" id="IPR036894">
    <property type="entry name" value="YbaB-like_sf"/>
</dbReference>
<dbReference type="RefSeq" id="WP_009526298.1">
    <property type="nucleotide sequence ID" value="NZ_ALNK01000029.1"/>
</dbReference>
<dbReference type="EMBL" id="AFZE01000022">
    <property type="protein sequence ID" value="EHL14757.1"/>
    <property type="molecule type" value="Genomic_DNA"/>
</dbReference>
<evidence type="ECO:0000256" key="4">
    <source>
        <dbReference type="SAM" id="Coils"/>
    </source>
</evidence>
<evidence type="ECO:0000313" key="8">
    <source>
        <dbReference type="Proteomes" id="UP000005244"/>
    </source>
</evidence>
<reference evidence="7 8" key="3">
    <citation type="submission" date="2012-07" db="EMBL/GenBank/DDBJ databases">
        <authorList>
            <person name="Durkin A.S."/>
            <person name="McCorrison J."/>
            <person name="Torralba M."/>
            <person name="Gillis M."/>
            <person name="Methe B."/>
            <person name="Sutton G."/>
            <person name="Nelson K.E."/>
        </authorList>
    </citation>
    <scope>NUCLEOTIDE SEQUENCE [LARGE SCALE GENOMIC DNA]</scope>
    <source>
        <strain evidence="7 8">OBRC8</strain>
    </source>
</reference>
<accession>V9HQB2</accession>
<comment type="similarity">
    <text evidence="3">Belongs to the YbaB/EbfC family.</text>
</comment>
<comment type="subcellular location">
    <subcellularLocation>
        <location evidence="3">Cytoplasm</location>
        <location evidence="3">Nucleoid</location>
    </subcellularLocation>
</comment>
<dbReference type="PANTHER" id="PTHR33449">
    <property type="entry name" value="NUCLEOID-ASSOCIATED PROTEIN YBAB"/>
    <property type="match status" value="1"/>
</dbReference>
<evidence type="ECO:0000256" key="2">
    <source>
        <dbReference type="ARBA" id="ARBA00023125"/>
    </source>
</evidence>
<dbReference type="GO" id="GO:0003677">
    <property type="term" value="F:DNA binding"/>
    <property type="evidence" value="ECO:0007669"/>
    <property type="project" value="UniProtKB-UniRule"/>
</dbReference>
<dbReference type="PIRSF" id="PIRSF004555">
    <property type="entry name" value="UCP004555"/>
    <property type="match status" value="1"/>
</dbReference>
<keyword evidence="2 3" id="KW-0238">DNA-binding</keyword>
<dbReference type="Proteomes" id="UP000017818">
    <property type="component" value="Unassembled WGS sequence"/>
</dbReference>
<dbReference type="NCBIfam" id="TIGR00103">
    <property type="entry name" value="DNA_YbaB_EbfC"/>
    <property type="match status" value="1"/>
</dbReference>
<dbReference type="GO" id="GO:0043590">
    <property type="term" value="C:bacterial nucleoid"/>
    <property type="evidence" value="ECO:0007669"/>
    <property type="project" value="UniProtKB-UniRule"/>
</dbReference>
<dbReference type="Gene3D" id="3.30.1310.10">
    <property type="entry name" value="Nucleoid-associated protein YbaB-like domain"/>
    <property type="match status" value="1"/>
</dbReference>
<evidence type="ECO:0000256" key="3">
    <source>
        <dbReference type="HAMAP-Rule" id="MF_00274"/>
    </source>
</evidence>
<dbReference type="FunFam" id="3.30.1310.10:FF:000002">
    <property type="entry name" value="Nucleoid-associated protein IKC_06587"/>
    <property type="match status" value="1"/>
</dbReference>
<accession>G9X0Z6</accession>
<dbReference type="SUPFAM" id="SSF82607">
    <property type="entry name" value="YbaB-like"/>
    <property type="match status" value="1"/>
</dbReference>
<sequence>MAKRGGFPGMMPGNMNNMMKQVQKMQKDMQQMQEELGNKELETTVGGGAVTVKVNGKKELLSIKIKEEVVDKDDIEMLEDLILTAVNQALTKADDMMSSGLSSVTGGLGIPGLF</sequence>
<comment type="caution">
    <text evidence="5">The sequence shown here is derived from an EMBL/GenBank/DDBJ whole genome shotgun (WGS) entry which is preliminary data.</text>
</comment>
<protein>
    <recommendedName>
        <fullName evidence="3">Nucleoid-associated protein HMPREF1143_1854</fullName>
    </recommendedName>
</protein>
<organism evidence="5 9">
    <name type="scientific">Peptoanaerobacter stomatis</name>
    <dbReference type="NCBI Taxonomy" id="796937"/>
    <lineage>
        <taxon>Bacteria</taxon>
        <taxon>Bacillati</taxon>
        <taxon>Bacillota</taxon>
        <taxon>Clostridia</taxon>
        <taxon>Peptostreptococcales</taxon>
        <taxon>Filifactoraceae</taxon>
        <taxon>Peptoanaerobacter</taxon>
    </lineage>
</organism>
<gene>
    <name evidence="7" type="ORF">HMPREF1143_1854</name>
    <name evidence="5" type="ORF">HMPREF9629_02082</name>
    <name evidence="6" type="ORF">HMPREF9630_01722</name>
</gene>
<keyword evidence="1 3" id="KW-0963">Cytoplasm</keyword>
<comment type="subunit">
    <text evidence="3">Homodimer.</text>
</comment>
<comment type="function">
    <text evidence="3">Binds to DNA and alters its conformation. May be involved in regulation of gene expression, nucleoid organization and DNA protection.</text>
</comment>
<keyword evidence="8" id="KW-1185">Reference proteome</keyword>
<dbReference type="EMBL" id="ALNK01000029">
    <property type="protein sequence ID" value="EJU21111.1"/>
    <property type="molecule type" value="Genomic_DNA"/>
</dbReference>
<reference evidence="6 10" key="2">
    <citation type="submission" date="2012-05" db="EMBL/GenBank/DDBJ databases">
        <title>The Genome Sequence of Eubacteriaceae bacterium CM2.</title>
        <authorList>
            <consortium name="The Broad Institute Genome Sequencing Platform"/>
            <person name="Earl A."/>
            <person name="Ward D."/>
            <person name="Feldgarden M."/>
            <person name="Gevers D."/>
            <person name="Sizova M."/>
            <person name="Hazen A."/>
            <person name="Epstein S."/>
            <person name="Walker B."/>
            <person name="Young S.K."/>
            <person name="Zeng Q."/>
            <person name="Gargeya S."/>
            <person name="Fitzgerald M."/>
            <person name="Haas B."/>
            <person name="Abouelleil A."/>
            <person name="Alvarado L."/>
            <person name="Arachchi H.M."/>
            <person name="Berlin A."/>
            <person name="Chapman S.B."/>
            <person name="Goldberg J."/>
            <person name="Griggs A."/>
            <person name="Gujja S."/>
            <person name="Hansen M."/>
            <person name="Howarth C."/>
            <person name="Imamovic A."/>
            <person name="Larimer J."/>
            <person name="McCowen C."/>
            <person name="Montmayeur A."/>
            <person name="Murphy C."/>
            <person name="Neiman D."/>
            <person name="Pearson M."/>
            <person name="Priest M."/>
            <person name="Roberts A."/>
            <person name="Saif S."/>
            <person name="Shea T."/>
            <person name="Sisk P."/>
            <person name="Sykes S."/>
            <person name="Wortman J."/>
            <person name="Nusbaum C."/>
            <person name="Birren B."/>
        </authorList>
    </citation>
    <scope>NUCLEOTIDE SEQUENCE [LARGE SCALE GENOMIC DNA]</scope>
    <source>
        <strain evidence="6 10">CM2</strain>
    </source>
</reference>
<name>G9X0Z6_9FIRM</name>
<dbReference type="InterPro" id="IPR004401">
    <property type="entry name" value="YbaB/EbfC"/>
</dbReference>
<keyword evidence="4" id="KW-0175">Coiled coil</keyword>
<proteinExistence type="inferred from homology"/>
<dbReference type="Pfam" id="PF02575">
    <property type="entry name" value="YbaB_DNA_bd"/>
    <property type="match status" value="1"/>
</dbReference>
<feature type="coiled-coil region" evidence="4">
    <location>
        <begin position="15"/>
        <end position="42"/>
    </location>
</feature>
<accession>J4W562</accession>
<evidence type="ECO:0000313" key="9">
    <source>
        <dbReference type="Proteomes" id="UP000006437"/>
    </source>
</evidence>
<dbReference type="AlphaFoldDB" id="G9X0Z6"/>
<dbReference type="HOGENOM" id="CLU_140930_1_0_9"/>
<dbReference type="GO" id="GO:0005829">
    <property type="term" value="C:cytosol"/>
    <property type="evidence" value="ECO:0007669"/>
    <property type="project" value="TreeGrafter"/>
</dbReference>
<evidence type="ECO:0000313" key="5">
    <source>
        <dbReference type="EMBL" id="EHL14757.1"/>
    </source>
</evidence>
<dbReference type="PANTHER" id="PTHR33449:SF1">
    <property type="entry name" value="NUCLEOID-ASSOCIATED PROTEIN YBAB"/>
    <property type="match status" value="1"/>
</dbReference>
<dbReference type="Proteomes" id="UP000006437">
    <property type="component" value="Unassembled WGS sequence"/>
</dbReference>
<dbReference type="PATRIC" id="fig|796937.3.peg.1294"/>
<evidence type="ECO:0000256" key="1">
    <source>
        <dbReference type="ARBA" id="ARBA00022490"/>
    </source>
</evidence>
<evidence type="ECO:0000313" key="7">
    <source>
        <dbReference type="EMBL" id="EJU21111.1"/>
    </source>
</evidence>
<reference evidence="5 9" key="1">
    <citation type="submission" date="2011-08" db="EMBL/GenBank/DDBJ databases">
        <title>The Genome Sequence of Eubacteriaceae bacterium ACC19a.</title>
        <authorList>
            <consortium name="The Broad Institute Genome Sequencing Platform"/>
            <person name="Earl A."/>
            <person name="Ward D."/>
            <person name="Feldgarden M."/>
            <person name="Gevers D."/>
            <person name="Sizova M."/>
            <person name="Hazen A."/>
            <person name="Epstein S."/>
            <person name="Young S.K."/>
            <person name="Zeng Q."/>
            <person name="Gargeya S."/>
            <person name="Fitzgerald M."/>
            <person name="Haas B."/>
            <person name="Abouelleil A."/>
            <person name="Alvarado L."/>
            <person name="Arachchi H.M."/>
            <person name="Berlin A."/>
            <person name="Brown A."/>
            <person name="Chapman S.B."/>
            <person name="Chen Z."/>
            <person name="Dunbar C."/>
            <person name="Freedman E."/>
            <person name="Gearin G."/>
            <person name="Gellesch M."/>
            <person name="Goldberg J."/>
            <person name="Griggs A."/>
            <person name="Gujja S."/>
            <person name="Heiman D."/>
            <person name="Howarth C."/>
            <person name="Larson L."/>
            <person name="Lui A."/>
            <person name="MacDonald P.J.P."/>
            <person name="Montmayeur A."/>
            <person name="Murphy C."/>
            <person name="Neiman D."/>
            <person name="Pearson M."/>
            <person name="Priest M."/>
            <person name="Roberts A."/>
            <person name="Saif S."/>
            <person name="Shea T."/>
            <person name="Shenoy N."/>
            <person name="Sisk P."/>
            <person name="Stolte C."/>
            <person name="Sykes S."/>
            <person name="Wortman J."/>
            <person name="Nusbaum C."/>
            <person name="Birren B."/>
        </authorList>
    </citation>
    <scope>NUCLEOTIDE SEQUENCE [LARGE SCALE GENOMIC DNA]</scope>
    <source>
        <strain evidence="5 9">ACC19a</strain>
    </source>
</reference>